<evidence type="ECO:0000313" key="3">
    <source>
        <dbReference type="EMBL" id="KAI6656501.1"/>
    </source>
</evidence>
<name>A0AAV7K8D5_9METZ</name>
<accession>A0AAV7K8D5</accession>
<feature type="compositionally biased region" description="Basic and acidic residues" evidence="1">
    <location>
        <begin position="509"/>
        <end position="529"/>
    </location>
</feature>
<evidence type="ECO:0000256" key="1">
    <source>
        <dbReference type="SAM" id="MobiDB-lite"/>
    </source>
</evidence>
<feature type="domain" description="Macro" evidence="2">
    <location>
        <begin position="50"/>
        <end position="231"/>
    </location>
</feature>
<dbReference type="Gene3D" id="3.40.525.10">
    <property type="entry name" value="CRAL-TRIO lipid binding domain"/>
    <property type="match status" value="1"/>
</dbReference>
<dbReference type="SUPFAM" id="SSF52949">
    <property type="entry name" value="Macro domain-like"/>
    <property type="match status" value="1"/>
</dbReference>
<dbReference type="PROSITE" id="PS51154">
    <property type="entry name" value="MACRO"/>
    <property type="match status" value="1"/>
</dbReference>
<keyword evidence="4" id="KW-1185">Reference proteome</keyword>
<dbReference type="Pfam" id="PF13716">
    <property type="entry name" value="CRAL_TRIO_2"/>
    <property type="match status" value="1"/>
</dbReference>
<dbReference type="InterPro" id="IPR001251">
    <property type="entry name" value="CRAL-TRIO_dom"/>
</dbReference>
<dbReference type="InterPro" id="IPR043472">
    <property type="entry name" value="Macro_dom-like"/>
</dbReference>
<dbReference type="SUPFAM" id="SSF52087">
    <property type="entry name" value="CRAL/TRIO domain"/>
    <property type="match status" value="1"/>
</dbReference>
<reference evidence="3 4" key="1">
    <citation type="journal article" date="2023" name="BMC Biol.">
        <title>The compact genome of the sponge Oopsacas minuta (Hexactinellida) is lacking key metazoan core genes.</title>
        <authorList>
            <person name="Santini S."/>
            <person name="Schenkelaars Q."/>
            <person name="Jourda C."/>
            <person name="Duchesne M."/>
            <person name="Belahbib H."/>
            <person name="Rocher C."/>
            <person name="Selva M."/>
            <person name="Riesgo A."/>
            <person name="Vervoort M."/>
            <person name="Leys S.P."/>
            <person name="Kodjabachian L."/>
            <person name="Le Bivic A."/>
            <person name="Borchiellini C."/>
            <person name="Claverie J.M."/>
            <person name="Renard E."/>
        </authorList>
    </citation>
    <scope>NUCLEOTIDE SEQUENCE [LARGE SCALE GENOMIC DNA]</scope>
    <source>
        <strain evidence="3">SPO-2</strain>
    </source>
</reference>
<gene>
    <name evidence="3" type="ORF">LOD99_1297</name>
</gene>
<dbReference type="EMBL" id="JAKMXF010000144">
    <property type="protein sequence ID" value="KAI6656501.1"/>
    <property type="molecule type" value="Genomic_DNA"/>
</dbReference>
<dbReference type="InterPro" id="IPR036865">
    <property type="entry name" value="CRAL-TRIO_dom_sf"/>
</dbReference>
<dbReference type="Pfam" id="PF01661">
    <property type="entry name" value="Macro"/>
    <property type="match status" value="1"/>
</dbReference>
<organism evidence="3 4">
    <name type="scientific">Oopsacas minuta</name>
    <dbReference type="NCBI Taxonomy" id="111878"/>
    <lineage>
        <taxon>Eukaryota</taxon>
        <taxon>Metazoa</taxon>
        <taxon>Porifera</taxon>
        <taxon>Hexactinellida</taxon>
        <taxon>Hexasterophora</taxon>
        <taxon>Lyssacinosida</taxon>
        <taxon>Leucopsacidae</taxon>
        <taxon>Oopsacas</taxon>
    </lineage>
</organism>
<dbReference type="PANTHER" id="PTHR11106:SF72">
    <property type="entry name" value="GANGLIOSIDE-INDUCED DIFFERENTIATION-ASSOCIATED PROTEIN 2"/>
    <property type="match status" value="1"/>
</dbReference>
<comment type="caution">
    <text evidence="3">The sequence shown here is derived from an EMBL/GenBank/DDBJ whole genome shotgun (WGS) entry which is preliminary data.</text>
</comment>
<sequence>MATKKNLISREPQKSSMYKAGDLLSWGEMMLGEGKEQTSIDLNAQRNWEESPFIINKEINNTVVLWSGPVEEFECSAIVCPNLENLNSQSDVTRRIFKKAGADLCIELEQDGPEMKTSELRVTEAYRLPCRFVLHCIEPKFTVKFETAAETALFSCYHRILIESHARNLEILAIPSIHSVERGYPPEQGTHIALRTVRRYLERYPNSFQKIVFNIRPEDEVIYNTLMKAYFPRTQTELQLACYKVQKNIGNEKGEIIYEGREIRVMGDPLELLHSEQITQEDIEWYIKETSKTDKKPERVQIQNGENGDSKHNFATMHEDNDEVRQQALHARPEAEDNKKRYLIYLRHAKTESLSSVAQYDPIFKLGFSEKRMVLGYASKSIPGSKLDVSKAKLYFVKYMDSLVSQSYILVYFHTVSEENNYFSQNFFESLYNLCEEKYKQNLHALYIVHPYFWFKVQAYKFLYFIAYDIKERVWMINSLKELSQHLGTTQLNIPQFVLDYDNTKNGPFRKESQSRSRKRLTDKEDANL</sequence>
<proteinExistence type="predicted"/>
<protein>
    <submittedName>
        <fullName evidence="3">Protein GDAP2-like</fullName>
    </submittedName>
</protein>
<dbReference type="Proteomes" id="UP001165289">
    <property type="component" value="Unassembled WGS sequence"/>
</dbReference>
<dbReference type="PANTHER" id="PTHR11106">
    <property type="entry name" value="GANGLIOSIDE INDUCED DIFFERENTIATION ASSOCIATED PROTEIN 2-RELATED"/>
    <property type="match status" value="1"/>
</dbReference>
<dbReference type="Gene3D" id="3.40.220.10">
    <property type="entry name" value="Leucine Aminopeptidase, subunit E, domain 1"/>
    <property type="match status" value="1"/>
</dbReference>
<feature type="region of interest" description="Disordered" evidence="1">
    <location>
        <begin position="508"/>
        <end position="529"/>
    </location>
</feature>
<dbReference type="InterPro" id="IPR002589">
    <property type="entry name" value="Macro_dom"/>
</dbReference>
<dbReference type="AlphaFoldDB" id="A0AAV7K8D5"/>
<evidence type="ECO:0000259" key="2">
    <source>
        <dbReference type="PROSITE" id="PS51154"/>
    </source>
</evidence>
<evidence type="ECO:0000313" key="4">
    <source>
        <dbReference type="Proteomes" id="UP001165289"/>
    </source>
</evidence>